<dbReference type="AlphaFoldDB" id="X1QSQ5"/>
<sequence length="72" mass="8024">KQPSIFKRVVFPQPEGPKTIVNSPSSTVKSIPRKAGTSIFSTHDPQIMKYAKRLINLKDGMISTDERRGRGV</sequence>
<organism evidence="1">
    <name type="scientific">marine sediment metagenome</name>
    <dbReference type="NCBI Taxonomy" id="412755"/>
    <lineage>
        <taxon>unclassified sequences</taxon>
        <taxon>metagenomes</taxon>
        <taxon>ecological metagenomes</taxon>
    </lineage>
</organism>
<feature type="non-terminal residue" evidence="1">
    <location>
        <position position="1"/>
    </location>
</feature>
<accession>X1QSQ5</accession>
<reference evidence="1" key="1">
    <citation type="journal article" date="2014" name="Front. Microbiol.">
        <title>High frequency of phylogenetically diverse reductive dehalogenase-homologous genes in deep subseafloor sedimentary metagenomes.</title>
        <authorList>
            <person name="Kawai M."/>
            <person name="Futagami T."/>
            <person name="Toyoda A."/>
            <person name="Takaki Y."/>
            <person name="Nishi S."/>
            <person name="Hori S."/>
            <person name="Arai W."/>
            <person name="Tsubouchi T."/>
            <person name="Morono Y."/>
            <person name="Uchiyama I."/>
            <person name="Ito T."/>
            <person name="Fujiyama A."/>
            <person name="Inagaki F."/>
            <person name="Takami H."/>
        </authorList>
    </citation>
    <scope>NUCLEOTIDE SEQUENCE</scope>
    <source>
        <strain evidence="1">Expedition CK06-06</strain>
    </source>
</reference>
<evidence type="ECO:0000313" key="1">
    <source>
        <dbReference type="EMBL" id="GAI71587.1"/>
    </source>
</evidence>
<name>X1QSQ5_9ZZZZ</name>
<dbReference type="EMBL" id="BARV01044449">
    <property type="protein sequence ID" value="GAI71587.1"/>
    <property type="molecule type" value="Genomic_DNA"/>
</dbReference>
<evidence type="ECO:0008006" key="2">
    <source>
        <dbReference type="Google" id="ProtNLM"/>
    </source>
</evidence>
<proteinExistence type="predicted"/>
<comment type="caution">
    <text evidence="1">The sequence shown here is derived from an EMBL/GenBank/DDBJ whole genome shotgun (WGS) entry which is preliminary data.</text>
</comment>
<gene>
    <name evidence="1" type="ORF">S06H3_65776</name>
</gene>
<protein>
    <recommendedName>
        <fullName evidence="2">ABC transporter domain-containing protein</fullName>
    </recommendedName>
</protein>